<dbReference type="Pfam" id="PF13561">
    <property type="entry name" value="adh_short_C2"/>
    <property type="match status" value="1"/>
</dbReference>
<dbReference type="PATRIC" id="fig|1300222.3.peg.4212"/>
<dbReference type="PRINTS" id="PR00080">
    <property type="entry name" value="SDRFAMILY"/>
</dbReference>
<gene>
    <name evidence="3" type="ORF">I532_20036</name>
</gene>
<keyword evidence="4" id="KW-1185">Reference proteome</keyword>
<evidence type="ECO:0000313" key="3">
    <source>
        <dbReference type="EMBL" id="EMT50931.1"/>
    </source>
</evidence>
<dbReference type="InterPro" id="IPR036291">
    <property type="entry name" value="NAD(P)-bd_dom_sf"/>
</dbReference>
<evidence type="ECO:0000256" key="2">
    <source>
        <dbReference type="ARBA" id="ARBA00023002"/>
    </source>
</evidence>
<comment type="similarity">
    <text evidence="1">Belongs to the short-chain dehydrogenases/reductases (SDR) family.</text>
</comment>
<keyword evidence="2" id="KW-0560">Oxidoreductase</keyword>
<dbReference type="GO" id="GO:0008206">
    <property type="term" value="P:bile acid metabolic process"/>
    <property type="evidence" value="ECO:0007669"/>
    <property type="project" value="UniProtKB-ARBA"/>
</dbReference>
<dbReference type="InterPro" id="IPR020904">
    <property type="entry name" value="Sc_DH/Rdtase_CS"/>
</dbReference>
<reference evidence="3 4" key="1">
    <citation type="submission" date="2013-03" db="EMBL/GenBank/DDBJ databases">
        <title>Assembly of a new bacterial strain Brevibacillus borstelensis AK1.</title>
        <authorList>
            <person name="Rajan I."/>
            <person name="PoliReddy D."/>
            <person name="Sugumar T."/>
            <person name="Rathinam K."/>
            <person name="Alqarawi S."/>
            <person name="Khalil A.B."/>
            <person name="Sivakumar N."/>
        </authorList>
    </citation>
    <scope>NUCLEOTIDE SEQUENCE [LARGE SCALE GENOMIC DNA]</scope>
    <source>
        <strain evidence="3 4">AK1</strain>
    </source>
</reference>
<name>M8DVA4_9BACL</name>
<sequence>MGRLTGKVAIITGAASGMGAQTARLFAQEGAKVIATDMSEDKLQEVVNEIKADGGEAIGVKHNVVSEDEWKNVIAQGLEAFGNIHVLVNNAGISTDATIEQFTMENWNKVMDVNLTGCVLGMTLVYPEMKKAGSGSIINISSIAGLVALNFTNGYTASKGALRALTKAAAVECAKDSVRVNSIHPGIIETPMTQMITAPEVRGIFQAQTPLPRLGKPEDIAYGALYLASDESSFVSGLEMVIDGGWCAR</sequence>
<dbReference type="NCBIfam" id="NF005559">
    <property type="entry name" value="PRK07231.1"/>
    <property type="match status" value="1"/>
</dbReference>
<dbReference type="PANTHER" id="PTHR24321:SF8">
    <property type="entry name" value="ESTRADIOL 17-BETA-DEHYDROGENASE 8-RELATED"/>
    <property type="match status" value="1"/>
</dbReference>
<dbReference type="OrthoDB" id="9803333at2"/>
<evidence type="ECO:0000313" key="4">
    <source>
        <dbReference type="Proteomes" id="UP000012081"/>
    </source>
</evidence>
<dbReference type="STRING" id="1300222.I532_20036"/>
<dbReference type="GO" id="GO:0016491">
    <property type="term" value="F:oxidoreductase activity"/>
    <property type="evidence" value="ECO:0007669"/>
    <property type="project" value="UniProtKB-KW"/>
</dbReference>
<dbReference type="PANTHER" id="PTHR24321">
    <property type="entry name" value="DEHYDROGENASES, SHORT CHAIN"/>
    <property type="match status" value="1"/>
</dbReference>
<dbReference type="SUPFAM" id="SSF51735">
    <property type="entry name" value="NAD(P)-binding Rossmann-fold domains"/>
    <property type="match status" value="1"/>
</dbReference>
<protein>
    <submittedName>
        <fullName evidence="3">Short-chain dehydrogenase/reductase SDR</fullName>
    </submittedName>
</protein>
<dbReference type="FunFam" id="3.40.50.720:FF:000084">
    <property type="entry name" value="Short-chain dehydrogenase reductase"/>
    <property type="match status" value="1"/>
</dbReference>
<dbReference type="EMBL" id="APBN01000011">
    <property type="protein sequence ID" value="EMT50931.1"/>
    <property type="molecule type" value="Genomic_DNA"/>
</dbReference>
<dbReference type="RefSeq" id="WP_003390460.1">
    <property type="nucleotide sequence ID" value="NZ_APBN01000011.1"/>
</dbReference>
<proteinExistence type="inferred from homology"/>
<comment type="caution">
    <text evidence="3">The sequence shown here is derived from an EMBL/GenBank/DDBJ whole genome shotgun (WGS) entry which is preliminary data.</text>
</comment>
<dbReference type="AlphaFoldDB" id="M8DVA4"/>
<dbReference type="PRINTS" id="PR00081">
    <property type="entry name" value="GDHRDH"/>
</dbReference>
<evidence type="ECO:0000256" key="1">
    <source>
        <dbReference type="ARBA" id="ARBA00006484"/>
    </source>
</evidence>
<organism evidence="3 4">
    <name type="scientific">Brevibacillus borstelensis AK1</name>
    <dbReference type="NCBI Taxonomy" id="1300222"/>
    <lineage>
        <taxon>Bacteria</taxon>
        <taxon>Bacillati</taxon>
        <taxon>Bacillota</taxon>
        <taxon>Bacilli</taxon>
        <taxon>Bacillales</taxon>
        <taxon>Paenibacillaceae</taxon>
        <taxon>Brevibacillus</taxon>
    </lineage>
</organism>
<dbReference type="InterPro" id="IPR002347">
    <property type="entry name" value="SDR_fam"/>
</dbReference>
<dbReference type="Proteomes" id="UP000012081">
    <property type="component" value="Unassembled WGS sequence"/>
</dbReference>
<dbReference type="Gene3D" id="3.40.50.720">
    <property type="entry name" value="NAD(P)-binding Rossmann-like Domain"/>
    <property type="match status" value="1"/>
</dbReference>
<dbReference type="GeneID" id="89499708"/>
<accession>M8DVA4</accession>
<dbReference type="PROSITE" id="PS00061">
    <property type="entry name" value="ADH_SHORT"/>
    <property type="match status" value="1"/>
</dbReference>